<organism evidence="8 9">
    <name type="scientific">Aquisalibacillus elongatus</name>
    <dbReference type="NCBI Taxonomy" id="485577"/>
    <lineage>
        <taxon>Bacteria</taxon>
        <taxon>Bacillati</taxon>
        <taxon>Bacillota</taxon>
        <taxon>Bacilli</taxon>
        <taxon>Bacillales</taxon>
        <taxon>Bacillaceae</taxon>
        <taxon>Aquisalibacillus</taxon>
    </lineage>
</organism>
<feature type="transmembrane region" description="Helical" evidence="7">
    <location>
        <begin position="193"/>
        <end position="211"/>
    </location>
</feature>
<dbReference type="Proteomes" id="UP000276443">
    <property type="component" value="Unassembled WGS sequence"/>
</dbReference>
<evidence type="ECO:0000313" key="9">
    <source>
        <dbReference type="Proteomes" id="UP000276443"/>
    </source>
</evidence>
<evidence type="ECO:0000256" key="4">
    <source>
        <dbReference type="ARBA" id="ARBA00022692"/>
    </source>
</evidence>
<keyword evidence="5 7" id="KW-1133">Transmembrane helix</keyword>
<keyword evidence="4 7" id="KW-0812">Transmembrane</keyword>
<evidence type="ECO:0000256" key="2">
    <source>
        <dbReference type="ARBA" id="ARBA00008821"/>
    </source>
</evidence>
<feature type="transmembrane region" description="Helical" evidence="7">
    <location>
        <begin position="44"/>
        <end position="64"/>
    </location>
</feature>
<feature type="transmembrane region" description="Helical" evidence="7">
    <location>
        <begin position="76"/>
        <end position="96"/>
    </location>
</feature>
<feature type="transmembrane region" description="Helical" evidence="7">
    <location>
        <begin position="240"/>
        <end position="262"/>
    </location>
</feature>
<name>A0A3N5B0R6_9BACI</name>
<dbReference type="GO" id="GO:0005886">
    <property type="term" value="C:plasma membrane"/>
    <property type="evidence" value="ECO:0007669"/>
    <property type="project" value="TreeGrafter"/>
</dbReference>
<dbReference type="AlphaFoldDB" id="A0A3N5B0R6"/>
<dbReference type="Pfam" id="PF00860">
    <property type="entry name" value="Xan_ur_permease"/>
    <property type="match status" value="1"/>
</dbReference>
<dbReference type="PANTHER" id="PTHR42810">
    <property type="entry name" value="PURINE PERMEASE C1399.01C-RELATED"/>
    <property type="match status" value="1"/>
</dbReference>
<comment type="subcellular location">
    <subcellularLocation>
        <location evidence="1">Membrane</location>
        <topology evidence="1">Multi-pass membrane protein</topology>
    </subcellularLocation>
</comment>
<comment type="similarity">
    <text evidence="2">Belongs to the nucleobase:cation symporter-2 (NCS2) (TC 2.A.40) family.</text>
</comment>
<proteinExistence type="inferred from homology"/>
<feature type="transmembrane region" description="Helical" evidence="7">
    <location>
        <begin position="405"/>
        <end position="423"/>
    </location>
</feature>
<feature type="transmembrane region" description="Helical" evidence="7">
    <location>
        <begin position="347"/>
        <end position="364"/>
    </location>
</feature>
<keyword evidence="3" id="KW-0813">Transport</keyword>
<keyword evidence="9" id="KW-1185">Reference proteome</keyword>
<feature type="transmembrane region" description="Helical" evidence="7">
    <location>
        <begin position="15"/>
        <end position="37"/>
    </location>
</feature>
<dbReference type="RefSeq" id="WP_124222882.1">
    <property type="nucleotide sequence ID" value="NZ_RKRF01000011.1"/>
</dbReference>
<feature type="transmembrane region" description="Helical" evidence="7">
    <location>
        <begin position="376"/>
        <end position="393"/>
    </location>
</feature>
<evidence type="ECO:0000256" key="6">
    <source>
        <dbReference type="ARBA" id="ARBA00023136"/>
    </source>
</evidence>
<dbReference type="GO" id="GO:0042907">
    <property type="term" value="F:xanthine transmembrane transporter activity"/>
    <property type="evidence" value="ECO:0007669"/>
    <property type="project" value="TreeGrafter"/>
</dbReference>
<reference evidence="8 9" key="1">
    <citation type="submission" date="2018-11" db="EMBL/GenBank/DDBJ databases">
        <title>Genomic Encyclopedia of Type Strains, Phase IV (KMG-IV): sequencing the most valuable type-strain genomes for metagenomic binning, comparative biology and taxonomic classification.</title>
        <authorList>
            <person name="Goeker M."/>
        </authorList>
    </citation>
    <scope>NUCLEOTIDE SEQUENCE [LARGE SCALE GENOMIC DNA]</scope>
    <source>
        <strain evidence="8 9">DSM 18090</strain>
    </source>
</reference>
<keyword evidence="6 7" id="KW-0472">Membrane</keyword>
<evidence type="ECO:0000256" key="7">
    <source>
        <dbReference type="SAM" id="Phobius"/>
    </source>
</evidence>
<dbReference type="PANTHER" id="PTHR42810:SF1">
    <property type="entry name" value="PURINE PERMEASE YWDJ-RELATED"/>
    <property type="match status" value="1"/>
</dbReference>
<accession>A0A3N5B0R6</accession>
<gene>
    <name evidence="8" type="ORF">EDC24_2435</name>
</gene>
<protein>
    <submittedName>
        <fullName evidence="8">Xanthine/uracil permease</fullName>
    </submittedName>
</protein>
<evidence type="ECO:0000256" key="5">
    <source>
        <dbReference type="ARBA" id="ARBA00022989"/>
    </source>
</evidence>
<dbReference type="EMBL" id="RKRF01000011">
    <property type="protein sequence ID" value="RPF51166.1"/>
    <property type="molecule type" value="Genomic_DNA"/>
</dbReference>
<feature type="transmembrane region" description="Helical" evidence="7">
    <location>
        <begin position="320"/>
        <end position="341"/>
    </location>
</feature>
<evidence type="ECO:0000256" key="3">
    <source>
        <dbReference type="ARBA" id="ARBA00022448"/>
    </source>
</evidence>
<evidence type="ECO:0000256" key="1">
    <source>
        <dbReference type="ARBA" id="ARBA00004141"/>
    </source>
</evidence>
<dbReference type="InterPro" id="IPR006043">
    <property type="entry name" value="NCS2"/>
</dbReference>
<dbReference type="NCBIfam" id="NF037981">
    <property type="entry name" value="NCS2_1"/>
    <property type="match status" value="1"/>
</dbReference>
<evidence type="ECO:0000313" key="8">
    <source>
        <dbReference type="EMBL" id="RPF51166.1"/>
    </source>
</evidence>
<feature type="transmembrane region" description="Helical" evidence="7">
    <location>
        <begin position="127"/>
        <end position="148"/>
    </location>
</feature>
<comment type="caution">
    <text evidence="8">The sequence shown here is derived from an EMBL/GenBank/DDBJ whole genome shotgun (WGS) entry which is preliminary data.</text>
</comment>
<feature type="transmembrane region" description="Helical" evidence="7">
    <location>
        <begin position="282"/>
        <end position="308"/>
    </location>
</feature>
<sequence length="441" mass="47762">MLNNKKESSDHMLSILQWFIFLLANAVAIPIVIGSIFHMDVMEITLLMQRTFFIIGIACFLQGWLGHKLPIVDGPAGLWVSTFAVFAASIGTAGSAGVEALRLLEMAMILTGVLLMIFGVFKVAGKVISYFTPLVTGVFLTLLTFQLSGTFLQGMFGLSEDVKVAQMDGFLVALLTFTSVLWFSNFFSGWVKSYAVLLGIGIGWLLYALFIDIPENVTTSQWISMPEWFAWGTPKFDWSVVPVAVLTALILLSNVVASLSAATEVIDGHSRFSISQMNRGTFMLGMNHGISGVFSGVAVVPLASSAGFIQLTGEKRKSPFMWASLLLVIVAFFPPIIAFLAGIPSPIANAALLATFVQLMGLGLRNLFADGLDHRRLSIITISLLLGSGLMFIPSEAFSQLPGTLRQVISNGLLVGTVLAVLLEQLWKNQDRNSGTAHNKE</sequence>
<feature type="transmembrane region" description="Helical" evidence="7">
    <location>
        <begin position="169"/>
        <end position="187"/>
    </location>
</feature>
<dbReference type="OrthoDB" id="5597247at2"/>